<name>A0A3E3K0W1_9FIRM</name>
<accession>A0A3E3K0W1</accession>
<feature type="transmembrane region" description="Helical" evidence="1">
    <location>
        <begin position="63"/>
        <end position="85"/>
    </location>
</feature>
<evidence type="ECO:0000313" key="3">
    <source>
        <dbReference type="Proteomes" id="UP000261080"/>
    </source>
</evidence>
<proteinExistence type="predicted"/>
<protein>
    <submittedName>
        <fullName evidence="2">Uncharacterized protein</fullName>
    </submittedName>
</protein>
<keyword evidence="3" id="KW-1185">Reference proteome</keyword>
<keyword evidence="1" id="KW-1133">Transmembrane helix</keyword>
<dbReference type="EMBL" id="QVLX01000005">
    <property type="protein sequence ID" value="RGE86458.1"/>
    <property type="molecule type" value="Genomic_DNA"/>
</dbReference>
<sequence>MLFAAAPLLAGVRNLSVGETARLLDFYVVLPGMLLLIPVFLPEQDKAIRDLIRARYTSMGSIYLVRIFLNVAVMAALTGVFLLGLERGGCDFPFGNYFMASLAGMVFLGGFGAAAFALSDNPVIGYMASLGYYLFSFGAGAKYLGNWYLFSLVSGSYKEKVYLAVTGVALLAAAIVIRVQKTR</sequence>
<evidence type="ECO:0000313" key="2">
    <source>
        <dbReference type="EMBL" id="RGE86458.1"/>
    </source>
</evidence>
<dbReference type="AlphaFoldDB" id="A0A3E3K0W1"/>
<evidence type="ECO:0000256" key="1">
    <source>
        <dbReference type="SAM" id="Phobius"/>
    </source>
</evidence>
<feature type="transmembrane region" description="Helical" evidence="1">
    <location>
        <begin position="161"/>
        <end position="179"/>
    </location>
</feature>
<gene>
    <name evidence="2" type="ORF">DW016_10385</name>
</gene>
<keyword evidence="1" id="KW-0812">Transmembrane</keyword>
<reference evidence="2 3" key="1">
    <citation type="submission" date="2018-08" db="EMBL/GenBank/DDBJ databases">
        <title>A genome reference for cultivated species of the human gut microbiota.</title>
        <authorList>
            <person name="Zou Y."/>
            <person name="Xue W."/>
            <person name="Luo G."/>
        </authorList>
    </citation>
    <scope>NUCLEOTIDE SEQUENCE [LARGE SCALE GENOMIC DNA]</scope>
    <source>
        <strain evidence="2 3">AF37-2AT</strain>
    </source>
</reference>
<comment type="caution">
    <text evidence="2">The sequence shown here is derived from an EMBL/GenBank/DDBJ whole genome shotgun (WGS) entry which is preliminary data.</text>
</comment>
<feature type="transmembrane region" description="Helical" evidence="1">
    <location>
        <begin position="130"/>
        <end position="149"/>
    </location>
</feature>
<organism evidence="2 3">
    <name type="scientific">Sellimonas intestinalis</name>
    <dbReference type="NCBI Taxonomy" id="1653434"/>
    <lineage>
        <taxon>Bacteria</taxon>
        <taxon>Bacillati</taxon>
        <taxon>Bacillota</taxon>
        <taxon>Clostridia</taxon>
        <taxon>Lachnospirales</taxon>
        <taxon>Lachnospiraceae</taxon>
        <taxon>Sellimonas</taxon>
    </lineage>
</organism>
<keyword evidence="1" id="KW-0472">Membrane</keyword>
<feature type="transmembrane region" description="Helical" evidence="1">
    <location>
        <begin position="97"/>
        <end position="118"/>
    </location>
</feature>
<feature type="transmembrane region" description="Helical" evidence="1">
    <location>
        <begin position="24"/>
        <end position="42"/>
    </location>
</feature>
<dbReference type="Proteomes" id="UP000261080">
    <property type="component" value="Unassembled WGS sequence"/>
</dbReference>